<accession>A0A9W9KUH2</accession>
<reference evidence="1" key="1">
    <citation type="submission" date="2022-11" db="EMBL/GenBank/DDBJ databases">
        <authorList>
            <person name="Petersen C."/>
        </authorList>
    </citation>
    <scope>NUCLEOTIDE SEQUENCE</scope>
    <source>
        <strain evidence="1">IBT 22155</strain>
    </source>
</reference>
<name>A0A9W9KUH2_9EURO</name>
<evidence type="ECO:0000313" key="2">
    <source>
        <dbReference type="Proteomes" id="UP001149079"/>
    </source>
</evidence>
<reference evidence="1" key="2">
    <citation type="journal article" date="2023" name="IMA Fungus">
        <title>Comparative genomic study of the Penicillium genus elucidates a diverse pangenome and 15 lateral gene transfer events.</title>
        <authorList>
            <person name="Petersen C."/>
            <person name="Sorensen T."/>
            <person name="Nielsen M.R."/>
            <person name="Sondergaard T.E."/>
            <person name="Sorensen J.L."/>
            <person name="Fitzpatrick D.A."/>
            <person name="Frisvad J.C."/>
            <person name="Nielsen K.L."/>
        </authorList>
    </citation>
    <scope>NUCLEOTIDE SEQUENCE</scope>
    <source>
        <strain evidence="1">IBT 22155</strain>
    </source>
</reference>
<organism evidence="1 2">
    <name type="scientific">Penicillium bovifimosum</name>
    <dbReference type="NCBI Taxonomy" id="126998"/>
    <lineage>
        <taxon>Eukaryota</taxon>
        <taxon>Fungi</taxon>
        <taxon>Dikarya</taxon>
        <taxon>Ascomycota</taxon>
        <taxon>Pezizomycotina</taxon>
        <taxon>Eurotiomycetes</taxon>
        <taxon>Eurotiomycetidae</taxon>
        <taxon>Eurotiales</taxon>
        <taxon>Aspergillaceae</taxon>
        <taxon>Penicillium</taxon>
    </lineage>
</organism>
<dbReference type="EMBL" id="JAPQKL010000008">
    <property type="protein sequence ID" value="KAJ5120412.1"/>
    <property type="molecule type" value="Genomic_DNA"/>
</dbReference>
<sequence>MKGFKLVIVRSKEYDFILDFDVEQMTIKAKKLKSNKSLLFLNQSLELVGLKASEKSIFRNIFEDKDIYSVREKRAKIYVILDKKPRTIEIKSDPISPGPASPIALQLETPIAPEPQAPDAPEPQAPIAPESEVSIIDLDASEPVAIDIETLAKPREHPFRPRTHRKYFMTEAEMRAHIQRIDDAVARGDSDDGGEPLFHPDVISLGKPPPEGEPFDLSSASIAEAEVIPDSVEDLPGEILDHSQQDDDFERDLQDVFDGNESVLGAMGLAN</sequence>
<dbReference type="Proteomes" id="UP001149079">
    <property type="component" value="Unassembled WGS sequence"/>
</dbReference>
<comment type="caution">
    <text evidence="1">The sequence shown here is derived from an EMBL/GenBank/DDBJ whole genome shotgun (WGS) entry which is preliminary data.</text>
</comment>
<keyword evidence="2" id="KW-1185">Reference proteome</keyword>
<proteinExistence type="predicted"/>
<dbReference type="GeneID" id="81409714"/>
<evidence type="ECO:0000313" key="1">
    <source>
        <dbReference type="EMBL" id="KAJ5120412.1"/>
    </source>
</evidence>
<dbReference type="AlphaFoldDB" id="A0A9W9KUH2"/>
<gene>
    <name evidence="1" type="ORF">N7515_009800</name>
</gene>
<protein>
    <submittedName>
        <fullName evidence="1">Uncharacterized protein</fullName>
    </submittedName>
</protein>
<dbReference type="RefSeq" id="XP_056516916.1">
    <property type="nucleotide sequence ID" value="XM_056670543.1"/>
</dbReference>